<gene>
    <name evidence="1" type="ORF">HLB44_34670</name>
</gene>
<sequence>MKRALQLIGFGGALLFGLLLVVSFAHPLLIERAAREVVRIEVERRVGEKVEALSNARIVVLAQKALGRTDAEIEAEQRRLAADVPARVANALADLLNADCECRKRLVDAARKSQDERLKSLGQVRERLVVPC</sequence>
<proteinExistence type="predicted"/>
<keyword evidence="2" id="KW-1185">Reference proteome</keyword>
<dbReference type="RefSeq" id="WP_173134803.1">
    <property type="nucleotide sequence ID" value="NZ_JABRWJ010000018.1"/>
</dbReference>
<evidence type="ECO:0000313" key="1">
    <source>
        <dbReference type="EMBL" id="NRF72141.1"/>
    </source>
</evidence>
<accession>A0ABX2EU31</accession>
<evidence type="ECO:0000313" key="2">
    <source>
        <dbReference type="Proteomes" id="UP000737171"/>
    </source>
</evidence>
<reference evidence="1 2" key="1">
    <citation type="submission" date="2020-05" db="EMBL/GenBank/DDBJ databases">
        <title>Aquincola sp. isolate from soil.</title>
        <authorList>
            <person name="Han J."/>
            <person name="Kim D.-U."/>
        </authorList>
    </citation>
    <scope>NUCLEOTIDE SEQUENCE [LARGE SCALE GENOMIC DNA]</scope>
    <source>
        <strain evidence="1 2">S2</strain>
    </source>
</reference>
<dbReference type="EMBL" id="JABRWJ010000018">
    <property type="protein sequence ID" value="NRF72141.1"/>
    <property type="molecule type" value="Genomic_DNA"/>
</dbReference>
<protein>
    <recommendedName>
        <fullName evidence="3">DUF2570 domain-containing protein</fullName>
    </recommendedName>
</protein>
<comment type="caution">
    <text evidence="1">The sequence shown here is derived from an EMBL/GenBank/DDBJ whole genome shotgun (WGS) entry which is preliminary data.</text>
</comment>
<name>A0ABX2EU31_9BURK</name>
<dbReference type="Proteomes" id="UP000737171">
    <property type="component" value="Unassembled WGS sequence"/>
</dbReference>
<evidence type="ECO:0008006" key="3">
    <source>
        <dbReference type="Google" id="ProtNLM"/>
    </source>
</evidence>
<organism evidence="1 2">
    <name type="scientific">Pseudaquabacterium terrae</name>
    <dbReference type="NCBI Taxonomy" id="2732868"/>
    <lineage>
        <taxon>Bacteria</taxon>
        <taxon>Pseudomonadati</taxon>
        <taxon>Pseudomonadota</taxon>
        <taxon>Betaproteobacteria</taxon>
        <taxon>Burkholderiales</taxon>
        <taxon>Sphaerotilaceae</taxon>
        <taxon>Pseudaquabacterium</taxon>
    </lineage>
</organism>